<protein>
    <submittedName>
        <fullName evidence="2">Uncharacterized protein</fullName>
    </submittedName>
</protein>
<gene>
    <name evidence="2" type="ORF">F8144_04230</name>
</gene>
<dbReference type="RefSeq" id="WP_151467850.1">
    <property type="nucleotide sequence ID" value="NZ_WBKG01000002.1"/>
</dbReference>
<reference evidence="2 3" key="1">
    <citation type="submission" date="2019-09" db="EMBL/GenBank/DDBJ databases">
        <title>Isolation and identification of active actinomycetes.</title>
        <authorList>
            <person name="Yu Z."/>
            <person name="Han C."/>
            <person name="Yu B."/>
        </authorList>
    </citation>
    <scope>NUCLEOTIDE SEQUENCE [LARGE SCALE GENOMIC DNA]</scope>
    <source>
        <strain evidence="2 3">NEAU-H2</strain>
    </source>
</reference>
<comment type="caution">
    <text evidence="2">The sequence shown here is derived from an EMBL/GenBank/DDBJ whole genome shotgun (WGS) entry which is preliminary data.</text>
</comment>
<name>A0A7J5DNG9_9ACTN</name>
<accession>A0A7J5DNG9</accession>
<dbReference type="EMBL" id="WBKG01000002">
    <property type="protein sequence ID" value="KAB1990257.1"/>
    <property type="molecule type" value="Genomic_DNA"/>
</dbReference>
<keyword evidence="3" id="KW-1185">Reference proteome</keyword>
<organism evidence="2 3">
    <name type="scientific">Streptomyces triticiradicis</name>
    <dbReference type="NCBI Taxonomy" id="2651189"/>
    <lineage>
        <taxon>Bacteria</taxon>
        <taxon>Bacillati</taxon>
        <taxon>Actinomycetota</taxon>
        <taxon>Actinomycetes</taxon>
        <taxon>Kitasatosporales</taxon>
        <taxon>Streptomycetaceae</taxon>
        <taxon>Streptomyces</taxon>
    </lineage>
</organism>
<dbReference type="Proteomes" id="UP000442990">
    <property type="component" value="Unassembled WGS sequence"/>
</dbReference>
<evidence type="ECO:0000313" key="2">
    <source>
        <dbReference type="EMBL" id="KAB1990257.1"/>
    </source>
</evidence>
<evidence type="ECO:0000313" key="3">
    <source>
        <dbReference type="Proteomes" id="UP000442990"/>
    </source>
</evidence>
<evidence type="ECO:0000256" key="1">
    <source>
        <dbReference type="SAM" id="MobiDB-lite"/>
    </source>
</evidence>
<sequence length="64" mass="6892">MIVVAASLLPGLGLLLYGMDRVEDWLRNGPSTARHARGRHLRLVHGTGRPQGPAGRAPQHFDAA</sequence>
<feature type="region of interest" description="Disordered" evidence="1">
    <location>
        <begin position="36"/>
        <end position="64"/>
    </location>
</feature>
<dbReference type="AlphaFoldDB" id="A0A7J5DNG9"/>
<proteinExistence type="predicted"/>